<name>A0ABV2V8X8_9ACTN</name>
<evidence type="ECO:0008006" key="5">
    <source>
        <dbReference type="Google" id="ProtNLM"/>
    </source>
</evidence>
<keyword evidence="4" id="KW-1185">Reference proteome</keyword>
<evidence type="ECO:0000256" key="2">
    <source>
        <dbReference type="SAM" id="SignalP"/>
    </source>
</evidence>
<reference evidence="3 4" key="1">
    <citation type="submission" date="2024-06" db="EMBL/GenBank/DDBJ databases">
        <title>The Natural Products Discovery Center: Release of the First 8490 Sequenced Strains for Exploring Actinobacteria Biosynthetic Diversity.</title>
        <authorList>
            <person name="Kalkreuter E."/>
            <person name="Kautsar S.A."/>
            <person name="Yang D."/>
            <person name="Bader C.D."/>
            <person name="Teijaro C.N."/>
            <person name="Fluegel L."/>
            <person name="Davis C.M."/>
            <person name="Simpson J.R."/>
            <person name="Lauterbach L."/>
            <person name="Steele A.D."/>
            <person name="Gui C."/>
            <person name="Meng S."/>
            <person name="Li G."/>
            <person name="Viehrig K."/>
            <person name="Ye F."/>
            <person name="Su P."/>
            <person name="Kiefer A.F."/>
            <person name="Nichols A."/>
            <person name="Cepeda A.J."/>
            <person name="Yan W."/>
            <person name="Fan B."/>
            <person name="Jiang Y."/>
            <person name="Adhikari A."/>
            <person name="Zheng C.-J."/>
            <person name="Schuster L."/>
            <person name="Cowan T.M."/>
            <person name="Smanski M.J."/>
            <person name="Chevrette M.G."/>
            <person name="De Carvalho L.P.S."/>
            <person name="Shen B."/>
        </authorList>
    </citation>
    <scope>NUCLEOTIDE SEQUENCE [LARGE SCALE GENOMIC DNA]</scope>
    <source>
        <strain evidence="3 4">NPDC006434</strain>
    </source>
</reference>
<evidence type="ECO:0000256" key="1">
    <source>
        <dbReference type="SAM" id="MobiDB-lite"/>
    </source>
</evidence>
<dbReference type="PROSITE" id="PS51257">
    <property type="entry name" value="PROKAR_LIPOPROTEIN"/>
    <property type="match status" value="1"/>
</dbReference>
<sequence>MRLHTTTVLSLSALAVLAVAGCSHSSAASSGPMSSPTVPVHPNGESSLARAPMSSSELAKRLLDESDLGADYARMPQRPAQHDDVSVIGCPALEKLGGDAGTGVSLVFPRKAKASFTYADGNNSELTEELYSDTAAKLSKGIEEIFDAMVSCPTYQVVSGSTPITVTTRNMPAPRLGDERWSLLLTFTADGRSSLIKQTAVRTGPVVVAISGSPSQVDAHLHKAVAKATAVRLTGR</sequence>
<gene>
    <name evidence="3" type="ORF">ABZZ21_35330</name>
</gene>
<comment type="caution">
    <text evidence="3">The sequence shown here is derived from an EMBL/GenBank/DDBJ whole genome shotgun (WGS) entry which is preliminary data.</text>
</comment>
<organism evidence="3 4">
    <name type="scientific">Streptomyces ossamyceticus</name>
    <dbReference type="NCBI Taxonomy" id="249581"/>
    <lineage>
        <taxon>Bacteria</taxon>
        <taxon>Bacillati</taxon>
        <taxon>Actinomycetota</taxon>
        <taxon>Actinomycetes</taxon>
        <taxon>Kitasatosporales</taxon>
        <taxon>Streptomycetaceae</taxon>
        <taxon>Streptomyces</taxon>
    </lineage>
</organism>
<keyword evidence="2" id="KW-0732">Signal</keyword>
<feature type="signal peptide" evidence="2">
    <location>
        <begin position="1"/>
        <end position="28"/>
    </location>
</feature>
<dbReference type="RefSeq" id="WP_355402448.1">
    <property type="nucleotide sequence ID" value="NZ_JBEXPZ010000057.1"/>
</dbReference>
<feature type="region of interest" description="Disordered" evidence="1">
    <location>
        <begin position="27"/>
        <end position="56"/>
    </location>
</feature>
<dbReference type="Proteomes" id="UP001550210">
    <property type="component" value="Unassembled WGS sequence"/>
</dbReference>
<evidence type="ECO:0000313" key="3">
    <source>
        <dbReference type="EMBL" id="MET9849730.1"/>
    </source>
</evidence>
<evidence type="ECO:0000313" key="4">
    <source>
        <dbReference type="Proteomes" id="UP001550210"/>
    </source>
</evidence>
<protein>
    <recommendedName>
        <fullName evidence="5">PknH-like protein</fullName>
    </recommendedName>
</protein>
<accession>A0ABV2V8X8</accession>
<dbReference type="EMBL" id="JBEXPZ010000057">
    <property type="protein sequence ID" value="MET9849730.1"/>
    <property type="molecule type" value="Genomic_DNA"/>
</dbReference>
<feature type="chain" id="PRO_5047340349" description="PknH-like protein" evidence="2">
    <location>
        <begin position="29"/>
        <end position="236"/>
    </location>
</feature>
<proteinExistence type="predicted"/>